<evidence type="ECO:0000313" key="8">
    <source>
        <dbReference type="Proteomes" id="UP000886803"/>
    </source>
</evidence>
<dbReference type="InterPro" id="IPR005543">
    <property type="entry name" value="PASTA_dom"/>
</dbReference>
<dbReference type="GO" id="GO:0008658">
    <property type="term" value="F:penicillin binding"/>
    <property type="evidence" value="ECO:0007669"/>
    <property type="project" value="InterPro"/>
</dbReference>
<feature type="domain" description="PASTA" evidence="6">
    <location>
        <begin position="667"/>
        <end position="727"/>
    </location>
</feature>
<proteinExistence type="inferred from homology"/>
<evidence type="ECO:0000256" key="2">
    <source>
        <dbReference type="ARBA" id="ARBA00007171"/>
    </source>
</evidence>
<dbReference type="SUPFAM" id="SSF56601">
    <property type="entry name" value="beta-lactamase/transpeptidase-like"/>
    <property type="match status" value="1"/>
</dbReference>
<dbReference type="SMART" id="SM00740">
    <property type="entry name" value="PASTA"/>
    <property type="match status" value="2"/>
</dbReference>
<keyword evidence="5" id="KW-1133">Transmembrane helix</keyword>
<dbReference type="SUPFAM" id="SSF54184">
    <property type="entry name" value="Penicillin-binding protein 2x (pbp-2x), c-terminal domain"/>
    <property type="match status" value="2"/>
</dbReference>
<evidence type="ECO:0000256" key="3">
    <source>
        <dbReference type="ARBA" id="ARBA00023136"/>
    </source>
</evidence>
<feature type="region of interest" description="Disordered" evidence="4">
    <location>
        <begin position="789"/>
        <end position="827"/>
    </location>
</feature>
<evidence type="ECO:0000313" key="7">
    <source>
        <dbReference type="EMBL" id="HJB42994.1"/>
    </source>
</evidence>
<reference evidence="7" key="2">
    <citation type="submission" date="2021-04" db="EMBL/GenBank/DDBJ databases">
        <authorList>
            <person name="Gilroy R."/>
        </authorList>
    </citation>
    <scope>NUCLEOTIDE SEQUENCE</scope>
    <source>
        <strain evidence="7">ChiBcec8-13705</strain>
    </source>
</reference>
<gene>
    <name evidence="7" type="ORF">H9945_10910</name>
</gene>
<dbReference type="GO" id="GO:0005886">
    <property type="term" value="C:plasma membrane"/>
    <property type="evidence" value="ECO:0007669"/>
    <property type="project" value="TreeGrafter"/>
</dbReference>
<dbReference type="Gene3D" id="3.30.10.20">
    <property type="match status" value="1"/>
</dbReference>
<dbReference type="Pfam" id="PF03793">
    <property type="entry name" value="PASTA"/>
    <property type="match status" value="1"/>
</dbReference>
<dbReference type="InterPro" id="IPR001460">
    <property type="entry name" value="PCN-bd_Tpept"/>
</dbReference>
<reference evidence="7" key="1">
    <citation type="journal article" date="2021" name="PeerJ">
        <title>Extensive microbial diversity within the chicken gut microbiome revealed by metagenomics and culture.</title>
        <authorList>
            <person name="Gilroy R."/>
            <person name="Ravi A."/>
            <person name="Getino M."/>
            <person name="Pursley I."/>
            <person name="Horton D.L."/>
            <person name="Alikhan N.F."/>
            <person name="Baker D."/>
            <person name="Gharbi K."/>
            <person name="Hall N."/>
            <person name="Watson M."/>
            <person name="Adriaenssens E.M."/>
            <person name="Foster-Nyarko E."/>
            <person name="Jarju S."/>
            <person name="Secka A."/>
            <person name="Antonio M."/>
            <person name="Oren A."/>
            <person name="Chaudhuri R.R."/>
            <person name="La Ragione R."/>
            <person name="Hildebrand F."/>
            <person name="Pallen M.J."/>
        </authorList>
    </citation>
    <scope>NUCLEOTIDE SEQUENCE</scope>
    <source>
        <strain evidence="7">ChiBcec8-13705</strain>
    </source>
</reference>
<dbReference type="AlphaFoldDB" id="A0A9D2S4G7"/>
<feature type="compositionally biased region" description="Low complexity" evidence="4">
    <location>
        <begin position="789"/>
        <end position="819"/>
    </location>
</feature>
<dbReference type="Gene3D" id="3.90.1310.10">
    <property type="entry name" value="Penicillin-binding protein 2a (Domain 2)"/>
    <property type="match status" value="1"/>
</dbReference>
<dbReference type="Pfam" id="PF03717">
    <property type="entry name" value="PBP_dimer"/>
    <property type="match status" value="1"/>
</dbReference>
<name>A0A9D2S4G7_9FIRM</name>
<dbReference type="EMBL" id="DWYG01000185">
    <property type="protein sequence ID" value="HJB42994.1"/>
    <property type="molecule type" value="Genomic_DNA"/>
</dbReference>
<protein>
    <submittedName>
        <fullName evidence="7">PASTA domain-containing protein</fullName>
    </submittedName>
</protein>
<organism evidence="7 8">
    <name type="scientific">Candidatus Gemmiger avicola</name>
    <dbReference type="NCBI Taxonomy" id="2838605"/>
    <lineage>
        <taxon>Bacteria</taxon>
        <taxon>Bacillati</taxon>
        <taxon>Bacillota</taxon>
        <taxon>Clostridia</taxon>
        <taxon>Eubacteriales</taxon>
        <taxon>Gemmiger</taxon>
    </lineage>
</organism>
<dbReference type="InterPro" id="IPR012338">
    <property type="entry name" value="Beta-lactam/transpept-like"/>
</dbReference>
<sequence length="827" mass="90196">MNQNQSPRPPRDERHPINNAMRVRTLFVLAFFLIFCLGLLIYQLYALQLRDPENYRVGAAEQQLSDQQIPATRGTIYDATGAVLARSTTVWNIIADPSACNEDFIDEAAEKLAELVGGDAETIRTQLSDRESKYKVIARGVDLPTKDAVLEYANTKRALNEGDPEEEWETVLEIYTEESATRSYPFGSFLSSVLGFTNADGEGIYGLERSYEETLAGTPGRVISTQNAWGYEVDNDSAESYDPINGGNLHLTIDTNVQTIVEKYLRQAMDEYDVMNRGTVIVMDVNSGAVLSMATLEQFDPNNPYTIEDPDLVAVLEDSTLTAEEIDLLQSRLGEDNVASIVEDGTLSDEEYTTLQGYFREAQWRNKAVTELYYPGSVFKLITAAAALDSGIVDASQTYTCNGLLTVFPDTEWEIPYRCAEGRTHGTLDMAGALEKSCNLYFIQLAEQMTPEFFYDYFQAFGLAEQTGIDLPAESAGLSKDQADMELYLSDLYSSSFGQTQKLTAIQMATAVSAVVNGGYLVTPYVVDHVTDDAGNITSQTQTTIRRQVISEEVSEQMRAFMENNVGNGQAGYTCRNVYVAGYSIGGKSGTGEQLDRTERADGDYHKQISFAAVLPIDDPEYLVFAVLDDPRWDRDYASEIVAPMVGNIISEIAPYLGVPTDPDYVAPDTVLVQNCIDNRWSTAQMNLNKVGLAHQIIGSGNTILYQYPYGGTNVPAGSTIYLYTEATTGTMTTVPDVSGRTAEFAQQMLRAANLNVDFSGDENGRVTAQDIAAGQSVEYGTVVTLTMGAAESDTGDDASSGSASDAASSDAASAASEETTQEEGTA</sequence>
<keyword evidence="3 5" id="KW-0472">Membrane</keyword>
<comment type="caution">
    <text evidence="7">The sequence shown here is derived from an EMBL/GenBank/DDBJ whole genome shotgun (WGS) entry which is preliminary data.</text>
</comment>
<evidence type="ECO:0000256" key="4">
    <source>
        <dbReference type="SAM" id="MobiDB-lite"/>
    </source>
</evidence>
<dbReference type="Proteomes" id="UP000886803">
    <property type="component" value="Unassembled WGS sequence"/>
</dbReference>
<dbReference type="PROSITE" id="PS51178">
    <property type="entry name" value="PASTA"/>
    <property type="match status" value="2"/>
</dbReference>
<dbReference type="SUPFAM" id="SSF56519">
    <property type="entry name" value="Penicillin binding protein dimerisation domain"/>
    <property type="match status" value="1"/>
</dbReference>
<dbReference type="Pfam" id="PF00905">
    <property type="entry name" value="Transpeptidase"/>
    <property type="match status" value="1"/>
</dbReference>
<dbReference type="GO" id="GO:0071555">
    <property type="term" value="P:cell wall organization"/>
    <property type="evidence" value="ECO:0007669"/>
    <property type="project" value="TreeGrafter"/>
</dbReference>
<evidence type="ECO:0000256" key="5">
    <source>
        <dbReference type="SAM" id="Phobius"/>
    </source>
</evidence>
<comment type="subcellular location">
    <subcellularLocation>
        <location evidence="1">Membrane</location>
    </subcellularLocation>
</comment>
<dbReference type="InterPro" id="IPR036138">
    <property type="entry name" value="PBP_dimer_sf"/>
</dbReference>
<keyword evidence="5" id="KW-0812">Transmembrane</keyword>
<accession>A0A9D2S4G7</accession>
<dbReference type="InterPro" id="IPR050515">
    <property type="entry name" value="Beta-lactam/transpept"/>
</dbReference>
<evidence type="ECO:0000259" key="6">
    <source>
        <dbReference type="PROSITE" id="PS51178"/>
    </source>
</evidence>
<dbReference type="PANTHER" id="PTHR30627">
    <property type="entry name" value="PEPTIDOGLYCAN D,D-TRANSPEPTIDASE"/>
    <property type="match status" value="1"/>
</dbReference>
<dbReference type="InterPro" id="IPR005311">
    <property type="entry name" value="PBP_dimer"/>
</dbReference>
<feature type="transmembrane region" description="Helical" evidence="5">
    <location>
        <begin position="21"/>
        <end position="45"/>
    </location>
</feature>
<evidence type="ECO:0000256" key="1">
    <source>
        <dbReference type="ARBA" id="ARBA00004370"/>
    </source>
</evidence>
<dbReference type="Gene3D" id="3.40.710.10">
    <property type="entry name" value="DD-peptidase/beta-lactamase superfamily"/>
    <property type="match status" value="1"/>
</dbReference>
<comment type="similarity">
    <text evidence="2">Belongs to the transpeptidase family.</text>
</comment>
<dbReference type="CDD" id="cd06577">
    <property type="entry name" value="PASTA_pknB"/>
    <property type="match status" value="1"/>
</dbReference>
<feature type="domain" description="PASTA" evidence="6">
    <location>
        <begin position="729"/>
        <end position="790"/>
    </location>
</feature>
<dbReference type="PANTHER" id="PTHR30627:SF1">
    <property type="entry name" value="PEPTIDOGLYCAN D,D-TRANSPEPTIDASE FTSI"/>
    <property type="match status" value="1"/>
</dbReference>